<proteinExistence type="predicted"/>
<feature type="binding site" evidence="1">
    <location>
        <position position="217"/>
    </location>
    <ligand>
        <name>Mg(2+)</name>
        <dbReference type="ChEBI" id="CHEBI:18420"/>
        <label>1</label>
    </ligand>
</feature>
<dbReference type="Proteomes" id="UP000029556">
    <property type="component" value="Unassembled WGS sequence"/>
</dbReference>
<reference evidence="2 3" key="1">
    <citation type="submission" date="2014-07" db="EMBL/GenBank/DDBJ databases">
        <authorList>
            <person name="McCorrison J."/>
            <person name="Sanka R."/>
            <person name="Torralba M."/>
            <person name="Gillis M."/>
            <person name="Haft D.H."/>
            <person name="Methe B."/>
            <person name="Sutton G."/>
            <person name="Nelson K.E."/>
        </authorList>
    </citation>
    <scope>NUCLEOTIDE SEQUENCE [LARGE SCALE GENOMIC DNA]</scope>
    <source>
        <strain evidence="2 3">DNF00853</strain>
    </source>
</reference>
<feature type="binding site" evidence="1">
    <location>
        <position position="216"/>
    </location>
    <ligand>
        <name>Mg(2+)</name>
        <dbReference type="ChEBI" id="CHEBI:18420"/>
        <label>1</label>
    </ligand>
</feature>
<dbReference type="InterPro" id="IPR005502">
    <property type="entry name" value="Ribosyl_crysJ1"/>
</dbReference>
<accession>A0A095ZP90</accession>
<dbReference type="PANTHER" id="PTHR16222:SF12">
    <property type="entry name" value="ADP-RIBOSYLGLYCOHYDROLASE-RELATED"/>
    <property type="match status" value="1"/>
</dbReference>
<name>A0A095ZP90_9BACT</name>
<evidence type="ECO:0000313" key="2">
    <source>
        <dbReference type="EMBL" id="KGF36206.1"/>
    </source>
</evidence>
<dbReference type="SUPFAM" id="SSF101478">
    <property type="entry name" value="ADP-ribosylglycohydrolase"/>
    <property type="match status" value="1"/>
</dbReference>
<keyword evidence="1" id="KW-0479">Metal-binding</keyword>
<dbReference type="InterPro" id="IPR050792">
    <property type="entry name" value="ADP-ribosylglycohydrolase"/>
</dbReference>
<dbReference type="OrthoDB" id="9798107at2"/>
<dbReference type="Pfam" id="PF03747">
    <property type="entry name" value="ADP_ribosyl_GH"/>
    <property type="match status" value="1"/>
</dbReference>
<keyword evidence="2" id="KW-0378">Hydrolase</keyword>
<feature type="binding site" evidence="1">
    <location>
        <position position="214"/>
    </location>
    <ligand>
        <name>Mg(2+)</name>
        <dbReference type="ChEBI" id="CHEBI:18420"/>
        <label>1</label>
    </ligand>
</feature>
<dbReference type="EMBL" id="JRNN01000029">
    <property type="protein sequence ID" value="KGF36206.1"/>
    <property type="molecule type" value="Genomic_DNA"/>
</dbReference>
<dbReference type="GO" id="GO:0046872">
    <property type="term" value="F:metal ion binding"/>
    <property type="evidence" value="ECO:0007669"/>
    <property type="project" value="UniProtKB-KW"/>
</dbReference>
<comment type="caution">
    <text evidence="2">The sequence shown here is derived from an EMBL/GenBank/DDBJ whole genome shotgun (WGS) entry which is preliminary data.</text>
</comment>
<feature type="binding site" evidence="1">
    <location>
        <position position="37"/>
    </location>
    <ligand>
        <name>Mg(2+)</name>
        <dbReference type="ChEBI" id="CHEBI:18420"/>
        <label>1</label>
    </ligand>
</feature>
<protein>
    <submittedName>
        <fullName evidence="2">ADP-ribosylglycohydrolase</fullName>
    </submittedName>
</protein>
<dbReference type="Gene3D" id="1.10.4080.10">
    <property type="entry name" value="ADP-ribosylation/Crystallin J1"/>
    <property type="match status" value="1"/>
</dbReference>
<evidence type="ECO:0000313" key="3">
    <source>
        <dbReference type="Proteomes" id="UP000029556"/>
    </source>
</evidence>
<dbReference type="AlphaFoldDB" id="A0A095ZP90"/>
<dbReference type="PANTHER" id="PTHR16222">
    <property type="entry name" value="ADP-RIBOSYLGLYCOHYDROLASE"/>
    <property type="match status" value="1"/>
</dbReference>
<gene>
    <name evidence="2" type="ORF">HMPREF2137_02750</name>
</gene>
<comment type="cofactor">
    <cofactor evidence="1">
        <name>Mg(2+)</name>
        <dbReference type="ChEBI" id="CHEBI:18420"/>
    </cofactor>
    <text evidence="1">Binds 2 magnesium ions per subunit.</text>
</comment>
<feature type="binding site" evidence="1">
    <location>
        <position position="35"/>
    </location>
    <ligand>
        <name>Mg(2+)</name>
        <dbReference type="ChEBI" id="CHEBI:18420"/>
        <label>1</label>
    </ligand>
</feature>
<dbReference type="GO" id="GO:0016787">
    <property type="term" value="F:hydrolase activity"/>
    <property type="evidence" value="ECO:0007669"/>
    <property type="project" value="UniProtKB-KW"/>
</dbReference>
<evidence type="ECO:0000256" key="1">
    <source>
        <dbReference type="PIRSR" id="PIRSR605502-1"/>
    </source>
</evidence>
<keyword evidence="1" id="KW-0460">Magnesium</keyword>
<organism evidence="2 3">
    <name type="scientific">Hoylesella buccalis DNF00853</name>
    <dbReference type="NCBI Taxonomy" id="1401074"/>
    <lineage>
        <taxon>Bacteria</taxon>
        <taxon>Pseudomonadati</taxon>
        <taxon>Bacteroidota</taxon>
        <taxon>Bacteroidia</taxon>
        <taxon>Bacteroidales</taxon>
        <taxon>Prevotellaceae</taxon>
        <taxon>Hoylesella</taxon>
    </lineage>
</organism>
<dbReference type="InterPro" id="IPR036705">
    <property type="entry name" value="Ribosyl_crysJ1_sf"/>
</dbReference>
<feature type="binding site" evidence="1">
    <location>
        <position position="36"/>
    </location>
    <ligand>
        <name>Mg(2+)</name>
        <dbReference type="ChEBI" id="CHEBI:18420"/>
        <label>1</label>
    </ligand>
</feature>
<sequence length="265" mass="29974">MLGAIIGDIVGSPYEFDQSAPKAGFTLFAEECSYTDDTICTVAIADAILRMRPYQESLLDWCHRYPNPMNGYGNMYQTWLQEKNPLPQSSFGNGAAMRVSPIGWLFDDFHDVLRESKRCTEVSHCHSEGIRGAQCIATLVYWLRTCRITKDEIEHAVKSKFGYDIPPLKDIYRIGSQGHFDSTCQETVPWAIRCFLESESFEDAIRIAVGAGGDTDTKAAICGSIAEAYYEVPEELIEQAYEYLPSDMLRVIDRFYDHVGRRIDS</sequence>
<dbReference type="RefSeq" id="WP_036871938.1">
    <property type="nucleotide sequence ID" value="NZ_JRNN01000029.1"/>
</dbReference>